<evidence type="ECO:0000256" key="1">
    <source>
        <dbReference type="SAM" id="Phobius"/>
    </source>
</evidence>
<evidence type="ECO:0000313" key="2">
    <source>
        <dbReference type="EMBL" id="MBB2997009.1"/>
    </source>
</evidence>
<feature type="transmembrane region" description="Helical" evidence="1">
    <location>
        <begin position="41"/>
        <end position="65"/>
    </location>
</feature>
<sequence length="67" mass="6989">MFVPAIILITLARVFHACGTLLKSRITASGAGHCRGLGAGFTAIMAVTGAVAWLLVVPDLAWVIVIR</sequence>
<keyword evidence="3" id="KW-1185">Reference proteome</keyword>
<organism evidence="2 3">
    <name type="scientific">Paeniglutamicibacter cryotolerans</name>
    <dbReference type="NCBI Taxonomy" id="670079"/>
    <lineage>
        <taxon>Bacteria</taxon>
        <taxon>Bacillati</taxon>
        <taxon>Actinomycetota</taxon>
        <taxon>Actinomycetes</taxon>
        <taxon>Micrococcales</taxon>
        <taxon>Micrococcaceae</taxon>
        <taxon>Paeniglutamicibacter</taxon>
    </lineage>
</organism>
<dbReference type="AlphaFoldDB" id="A0A839QLB6"/>
<accession>A0A839QLB6</accession>
<dbReference type="EMBL" id="JACHVS010000002">
    <property type="protein sequence ID" value="MBB2997009.1"/>
    <property type="molecule type" value="Genomic_DNA"/>
</dbReference>
<keyword evidence="1" id="KW-1133">Transmembrane helix</keyword>
<keyword evidence="1" id="KW-0472">Membrane</keyword>
<name>A0A839QLB6_9MICC</name>
<evidence type="ECO:0000313" key="3">
    <source>
        <dbReference type="Proteomes" id="UP000523000"/>
    </source>
</evidence>
<gene>
    <name evidence="2" type="ORF">E9229_003256</name>
</gene>
<protein>
    <submittedName>
        <fullName evidence="2">Uncharacterized protein</fullName>
    </submittedName>
</protein>
<keyword evidence="1" id="KW-0812">Transmembrane</keyword>
<comment type="caution">
    <text evidence="2">The sequence shown here is derived from an EMBL/GenBank/DDBJ whole genome shotgun (WGS) entry which is preliminary data.</text>
</comment>
<dbReference type="Proteomes" id="UP000523000">
    <property type="component" value="Unassembled WGS sequence"/>
</dbReference>
<reference evidence="2 3" key="1">
    <citation type="submission" date="2020-08" db="EMBL/GenBank/DDBJ databases">
        <title>Sequencing the genomes of 1000 actinobacteria strains.</title>
        <authorList>
            <person name="Klenk H.-P."/>
        </authorList>
    </citation>
    <scope>NUCLEOTIDE SEQUENCE [LARGE SCALE GENOMIC DNA]</scope>
    <source>
        <strain evidence="2 3">DSM 22826</strain>
    </source>
</reference>
<proteinExistence type="predicted"/>